<feature type="compositionally biased region" description="Basic residues" evidence="1">
    <location>
        <begin position="2472"/>
        <end position="2481"/>
    </location>
</feature>
<keyword evidence="2" id="KW-0812">Transmembrane</keyword>
<dbReference type="InterPro" id="IPR043502">
    <property type="entry name" value="DNA/RNA_pol_sf"/>
</dbReference>
<feature type="region of interest" description="Disordered" evidence="1">
    <location>
        <begin position="495"/>
        <end position="600"/>
    </location>
</feature>
<dbReference type="OrthoDB" id="6019648at2759"/>
<dbReference type="PANTHER" id="PTHR33050">
    <property type="entry name" value="REVERSE TRANSCRIPTASE DOMAIN-CONTAINING PROTEIN"/>
    <property type="match status" value="1"/>
</dbReference>
<dbReference type="SUPFAM" id="SSF56672">
    <property type="entry name" value="DNA/RNA polymerases"/>
    <property type="match status" value="1"/>
</dbReference>
<feature type="region of interest" description="Disordered" evidence="1">
    <location>
        <begin position="456"/>
        <end position="483"/>
    </location>
</feature>
<feature type="compositionally biased region" description="Polar residues" evidence="1">
    <location>
        <begin position="2576"/>
        <end position="2586"/>
    </location>
</feature>
<comment type="caution">
    <text evidence="3">The sequence shown here is derived from an EMBL/GenBank/DDBJ whole genome shotgun (WGS) entry which is preliminary data.</text>
</comment>
<reference evidence="3 4" key="1">
    <citation type="submission" date="2016-02" db="EMBL/GenBank/DDBJ databases">
        <title>Genome analysis of coral dinoflagellate symbionts highlights evolutionary adaptations to a symbiotic lifestyle.</title>
        <authorList>
            <person name="Aranda M."/>
            <person name="Li Y."/>
            <person name="Liew Y.J."/>
            <person name="Baumgarten S."/>
            <person name="Simakov O."/>
            <person name="Wilson M."/>
            <person name="Piel J."/>
            <person name="Ashoor H."/>
            <person name="Bougouffa S."/>
            <person name="Bajic V.B."/>
            <person name="Ryu T."/>
            <person name="Ravasi T."/>
            <person name="Bayer T."/>
            <person name="Micklem G."/>
            <person name="Kim H."/>
            <person name="Bhak J."/>
            <person name="Lajeunesse T.C."/>
            <person name="Voolstra C.R."/>
        </authorList>
    </citation>
    <scope>NUCLEOTIDE SEQUENCE [LARGE SCALE GENOMIC DNA]</scope>
    <source>
        <strain evidence="3 4">CCMP2467</strain>
    </source>
</reference>
<feature type="compositionally biased region" description="Pro residues" evidence="1">
    <location>
        <begin position="471"/>
        <end position="481"/>
    </location>
</feature>
<feature type="compositionally biased region" description="Basic and acidic residues" evidence="1">
    <location>
        <begin position="2565"/>
        <end position="2574"/>
    </location>
</feature>
<protein>
    <submittedName>
        <fullName evidence="3">Uncharacterized protein</fullName>
    </submittedName>
</protein>
<sequence>MEREPQPSARLQLSADFRASFERAFDLEADVAAQRLEISGLHGRLRRLEAELQQGRSWLLFLSDKVSALEDKTQQLAIRFRSLISIFKELDSAAATAVSDSTRALSPASDRERTEPISKMRRRWQLTSTKAPPTALLPMEDSPGSSGAASSWHMVAPIPAPHFDVESISDGEDPLAENFCSAEGTGFPAPPARSVQIFCTTFEELGGNIRQVDTGEKRESMPLPLSFHAFLERKVLASDTPRDEALWAGSFLACIGGSLRFSDTQHISWSSLCISHFTLRGICYRTKTTKRGAPFAFLGFGVYSSSREFGMNWLSAWILLLDSIWQGLRSSFGCQVTPDCFFFTTGTQGFSPASYAQTLLRLRHFLQESGMQPEQAANYTLHSLKVWRACPALHPGCSSLLFSARDPTLSPFIAFATMSKTPFSADYIHKLLKTLPESEKGKFLEMLAEQPLVDQQPVSGQAGAKASASQPSPPAATPQTPPEFCDTVAQEAYAQPAPQAPKPTAQAPRPGPAVATAKPAGTAGTAAAAAKPAGAAAPKTVAQKQPPPKPAGTPAAAPAATGPPQAQPKEKAPPPPLNTDDTTADPPSQHPAQGASGEAERAPFLAADAPASRVGSVINDGSGDISRPQQQLSHFAPLVAGKKAGTRGGISTAYFCASAMRSRDRFPAWKISRIIAVSRFALGSLMRFSAQAQYIDSRFCPGSSNAFVRLGRVSFAIDIARFRYSLLQTGSMAAEFFSLMTESSIPDNIREALASYDTPLFARSCNDQEELASLISHFMDASDTSSVGDQILARASVRLLFSRCRESCGLPPLDDAKGNQQPTTTTSPTTNSPAPNAGSSWQESWPAKLSSERTAELRKRFEDDYPTELLDNDSFPSSRLLALTSKMVADKEIRWLPWKFRLSAKAQDDNLLIRPKKLPRLTELSDLLLDEAPSRDIHDGPASFNLINQLLTLATNSIALCRGAHLGSLKLYQKKFLKLCFTKYESASNLRGPTSLEAQAADKRAWELIGELMNIHSWKLDDALHEVTQVRADLSTLLAPRAQIPKHLFQLKEPWRNRQDGRATEPTYEATARARTTPPPTSERSTRGGKGKKGPTSSAGKWLSSLFMEGKQHTLCMRYQQGQCKDPSTCERWVLTAYSCRGLETFTPEQISYIRSLGFPLEASASSALKDETSSAMPASLPVHSGTPGFFLDICCGANAPLSECLLQSGIQCVCVDALGSEPLDLLDDKTYDSLLRLAFSGIVRMAHAAPPCKEYSRLKLRPGSPHAVRSPEFLNGFPDNTRSQQQRVEVSQKLMYRAVCILRAVFASGGHASLEQPTNSMAWLEPFVQDFLSEVQATLSVIPACTVGVDVAKQWLFASSFAPIQQLAGTCSHSGQHQSVIGTRDEQGHFLSQRTAEYPSALASRYCSIVSPLFEGYTIHEYSSFCALSFALQCIPRKERTAPPFGAQDGGGIYSTPDWSYGPRYQSDLLSELRKEWQQWLLEKHIPARLSQHVANHCEQPLFTEDETAWLQQSFKRFSDRHSTSQDWDFSVPPGQPYCLSALSRLSHLIADKDTSLFPALMQGVPTGFDKDIPRSHTLRPRRESDVDEGHELLICEGNWKGAEEDPALLQQLIDEELEAGFLEVVPDLETAYRRWGKERVAVGKVNIVKAPGRSPRLVVDNSICNTNHCCHVPEQFSMPSLQDIQSSFPLREDNEEVQGFSLDVKGAHKTSRVREQDIGLLGIRQQERLLFYKVCPFGATFSSHWFARLGGFFTRCLHLLIWLAHVLLLYVDDLLLFQNSKVLPLSSALTLAFCACFKIPLSWKKLQMGQTITWIGWEINLSSACFSLPEAKRNKLHELVSECLRHRQVSRKQLDKLLGLLQWILHGMPTLRPWLSSLYDDMHRPLGTNVSINPTSWMGIGSHLDEELRFTTSPPGTAISAGAKLLSARHVDLHTKADLVKVPVSTKRIWMRVADPTSSRRKLCPDSIDVLRFFQHLSSVEWRPRPLRPPTLVQVETAADAFGKGNHCGIGGWLRFPSGRTVWFSQLFEVQQFTALGIPVQSDANLDISSYETLAQCFVLLAFWKCSGAGRLALKLPALSDNSGAEAVCNKLYTSKAPLNLFVRKLCMWSALSGISLECSHIAGEKNDDADFVSRWDGDASTLPSRLRTEDRFVIDLPAFWNVAFSVSLFPPQAKLLWKLPAGMWLRAACPASAECFHAELPFLAAAGTSFPLRPVGSQSAEVFEAAYAARQALDYAVQRQLYFEPLDYDSLSLALEPVFAAREPLRAVDVAFDTRNVSMTVRRVVGEGVRKPLLVQSDAADCQEKLGRFGCMDGLPARDMPWYQSACAAIKLTVKNTALCASAFDAVAGEFGMTTGGLPPQCSPGAGMTLDYVVWAIQRELRQGRAQQQRRLSEETLGTIEEGLAPVHELIEKVEDKVTKGIQAALTNVQGLSEGLAQPVSPGPWGPQDEEFEQEAWSSILDYVPGIPHQKKPPRKNKSPGEQAERAQKTTAAEQATGQSPTAQPPLPEAPEATNTTAPTRGVLRGLSPLAAGAARAIPQATHVPVKHGDGVYYQKAAPPGSEHEAKRMHDSSVPTKTTLDNHNNYDDYLPEPGPAFEAQPPPALLVPPGGRAPRHRGLHPDQDAFEDAYPTGEAHGQPHEARGDPQGTAKDEAEEPDWSRDSQDEADEGKEDDTANHDMSEPPRGTWGSERPAEPDGAPPPRPTSNYGSREDLSAEETRTERNRRARAEWREWRRQQRRRGLAPGYFYPSGAEQWKRRLTPLLDTDRGLTAQNHVIALTGEIVAHRGRGHTGHFTTADNCALYGGTNPTKETYERVMKEHMVSCEATVNSEQGVRVMLEWIDVYGLSGLELFEERIGSSLPGGQEVGNTSGSYDAPTSFEWAPGPGFVPHDDGALTESVRAVAWSPAHSLIFRSVFPGSGGNLSIIARAVVEVTDLRGDGRLDDRANLGQMGAVYICDFAGTLLATLRPGEQALVPRPSGVAQFRLAWELGGWASSLTPEQFEEASMSGSSSFKADGNINVAIIAMRGISNGQFFVVVASERNAYAEASMELICNVAQGIVVSPFPAASLILLLCFALHQINQRRKKRRVQPEERLAHAEQTLAMLRSRTGSRGLSR</sequence>
<feature type="region of interest" description="Disordered" evidence="1">
    <location>
        <begin position="2467"/>
        <end position="2524"/>
    </location>
</feature>
<feature type="compositionally biased region" description="Basic and acidic residues" evidence="1">
    <location>
        <begin position="109"/>
        <end position="118"/>
    </location>
</feature>
<feature type="compositionally biased region" description="Low complexity" evidence="1">
    <location>
        <begin position="1064"/>
        <end position="1076"/>
    </location>
</feature>
<feature type="compositionally biased region" description="Low complexity" evidence="1">
    <location>
        <begin position="822"/>
        <end position="837"/>
    </location>
</feature>
<feature type="compositionally biased region" description="Low complexity" evidence="1">
    <location>
        <begin position="552"/>
        <end position="564"/>
    </location>
</feature>
<dbReference type="PANTHER" id="PTHR33050:SF7">
    <property type="entry name" value="RIBONUCLEASE H"/>
    <property type="match status" value="1"/>
</dbReference>
<dbReference type="Proteomes" id="UP000186817">
    <property type="component" value="Unassembled WGS sequence"/>
</dbReference>
<evidence type="ECO:0000256" key="2">
    <source>
        <dbReference type="SAM" id="Phobius"/>
    </source>
</evidence>
<feature type="region of interest" description="Disordered" evidence="1">
    <location>
        <begin position="1055"/>
        <end position="1100"/>
    </location>
</feature>
<feature type="transmembrane region" description="Helical" evidence="2">
    <location>
        <begin position="3063"/>
        <end position="3083"/>
    </location>
</feature>
<evidence type="ECO:0000256" key="1">
    <source>
        <dbReference type="SAM" id="MobiDB-lite"/>
    </source>
</evidence>
<feature type="compositionally biased region" description="Low complexity" evidence="1">
    <location>
        <begin position="2513"/>
        <end position="2523"/>
    </location>
</feature>
<evidence type="ECO:0000313" key="3">
    <source>
        <dbReference type="EMBL" id="OLP84140.1"/>
    </source>
</evidence>
<feature type="region of interest" description="Disordered" evidence="1">
    <location>
        <begin position="2552"/>
        <end position="2731"/>
    </location>
</feature>
<feature type="region of interest" description="Disordered" evidence="1">
    <location>
        <begin position="99"/>
        <end position="118"/>
    </location>
</feature>
<accession>A0A1Q9CMJ1</accession>
<feature type="compositionally biased region" description="Low complexity" evidence="1">
    <location>
        <begin position="495"/>
        <end position="544"/>
    </location>
</feature>
<feature type="compositionally biased region" description="Basic and acidic residues" evidence="1">
    <location>
        <begin position="2676"/>
        <end position="2685"/>
    </location>
</feature>
<keyword evidence="4" id="KW-1185">Reference proteome</keyword>
<keyword evidence="2" id="KW-1133">Transmembrane helix</keyword>
<proteinExistence type="predicted"/>
<name>A0A1Q9CMJ1_SYMMI</name>
<feature type="compositionally biased region" description="Polar residues" evidence="1">
    <location>
        <begin position="2492"/>
        <end position="2505"/>
    </location>
</feature>
<feature type="compositionally biased region" description="Low complexity" evidence="1">
    <location>
        <begin position="459"/>
        <end position="470"/>
    </location>
</feature>
<keyword evidence="2" id="KW-0472">Membrane</keyword>
<evidence type="ECO:0000313" key="4">
    <source>
        <dbReference type="Proteomes" id="UP000186817"/>
    </source>
</evidence>
<organism evidence="3 4">
    <name type="scientific">Symbiodinium microadriaticum</name>
    <name type="common">Dinoflagellate</name>
    <name type="synonym">Zooxanthella microadriatica</name>
    <dbReference type="NCBI Taxonomy" id="2951"/>
    <lineage>
        <taxon>Eukaryota</taxon>
        <taxon>Sar</taxon>
        <taxon>Alveolata</taxon>
        <taxon>Dinophyceae</taxon>
        <taxon>Suessiales</taxon>
        <taxon>Symbiodiniaceae</taxon>
        <taxon>Symbiodinium</taxon>
    </lineage>
</organism>
<feature type="region of interest" description="Disordered" evidence="1">
    <location>
        <begin position="811"/>
        <end position="846"/>
    </location>
</feature>
<gene>
    <name evidence="3" type="ORF">AK812_SmicGene35005</name>
</gene>
<dbReference type="InterPro" id="IPR052055">
    <property type="entry name" value="Hepadnavirus_pol/RT"/>
</dbReference>
<dbReference type="EMBL" id="LSRX01001064">
    <property type="protein sequence ID" value="OLP84140.1"/>
    <property type="molecule type" value="Genomic_DNA"/>
</dbReference>
<feature type="compositionally biased region" description="Basic and acidic residues" evidence="1">
    <location>
        <begin position="2713"/>
        <end position="2731"/>
    </location>
</feature>